<accession>A0A1T4L7N5</accession>
<dbReference type="Proteomes" id="UP000189857">
    <property type="component" value="Unassembled WGS sequence"/>
</dbReference>
<dbReference type="SUPFAM" id="SSF75500">
    <property type="entry name" value="Putative transcriptional regulator TM1602, C-terminal domain"/>
    <property type="match status" value="1"/>
</dbReference>
<keyword evidence="1" id="KW-0533">Nickel</keyword>
<evidence type="ECO:0000256" key="1">
    <source>
        <dbReference type="PIRSR" id="PIRSR037847-1"/>
    </source>
</evidence>
<dbReference type="InterPro" id="IPR036390">
    <property type="entry name" value="WH_DNA-bd_sf"/>
</dbReference>
<keyword evidence="1" id="KW-0479">Metal-binding</keyword>
<dbReference type="Gene3D" id="3.30.1340.20">
    <property type="entry name" value="3H domain"/>
    <property type="match status" value="1"/>
</dbReference>
<dbReference type="InterPro" id="IPR026043">
    <property type="entry name" value="NadR"/>
</dbReference>
<evidence type="ECO:0008006" key="6">
    <source>
        <dbReference type="Google" id="ProtNLM"/>
    </source>
</evidence>
<dbReference type="PANTHER" id="PTHR40068:SF1">
    <property type="entry name" value="TRANSCRIPTION REPRESSOR NIAR-RELATED"/>
    <property type="match status" value="1"/>
</dbReference>
<dbReference type="EMBL" id="FUXA01000005">
    <property type="protein sequence ID" value="SJZ50736.1"/>
    <property type="molecule type" value="Genomic_DNA"/>
</dbReference>
<dbReference type="InterPro" id="IPR013196">
    <property type="entry name" value="HTH_11"/>
</dbReference>
<dbReference type="SUPFAM" id="SSF46785">
    <property type="entry name" value="Winged helix' DNA-binding domain"/>
    <property type="match status" value="1"/>
</dbReference>
<dbReference type="InterPro" id="IPR035922">
    <property type="entry name" value="3H_dom_sf"/>
</dbReference>
<gene>
    <name evidence="4" type="ORF">SAMN02745110_00716</name>
</gene>
<feature type="binding site" evidence="1">
    <location>
        <position position="142"/>
    </location>
    <ligand>
        <name>Ni(2+)</name>
        <dbReference type="ChEBI" id="CHEBI:49786"/>
    </ligand>
</feature>
<reference evidence="4 5" key="1">
    <citation type="submission" date="2017-02" db="EMBL/GenBank/DDBJ databases">
        <authorList>
            <person name="Peterson S.W."/>
        </authorList>
    </citation>
    <scope>NUCLEOTIDE SEQUENCE [LARGE SCALE GENOMIC DNA]</scope>
    <source>
        <strain evidence="4 5">ATCC 17233</strain>
    </source>
</reference>
<feature type="binding site" evidence="1">
    <location>
        <position position="81"/>
    </location>
    <ligand>
        <name>Ni(2+)</name>
        <dbReference type="ChEBI" id="CHEBI:49786"/>
    </ligand>
</feature>
<evidence type="ECO:0000259" key="3">
    <source>
        <dbReference type="Pfam" id="PF08279"/>
    </source>
</evidence>
<feature type="domain" description="Helix-turn-helix type 11" evidence="3">
    <location>
        <begin position="6"/>
        <end position="57"/>
    </location>
</feature>
<dbReference type="Pfam" id="PF02829">
    <property type="entry name" value="3H"/>
    <property type="match status" value="1"/>
</dbReference>
<dbReference type="PANTHER" id="PTHR40068">
    <property type="entry name" value="TRANSCRIPTION REPRESSOR NIAR-RELATED"/>
    <property type="match status" value="1"/>
</dbReference>
<protein>
    <recommendedName>
        <fullName evidence="6">Transcription repressor NadR</fullName>
    </recommendedName>
</protein>
<keyword evidence="5" id="KW-1185">Reference proteome</keyword>
<evidence type="ECO:0000313" key="5">
    <source>
        <dbReference type="Proteomes" id="UP000189857"/>
    </source>
</evidence>
<sequence>MTGEERREKLIKSLNNHTAVSGTDLAKILGVSRQIIVQDIALLRKSGSNIISTTKGYLLEEDDRPRRVYKLFHQPEKCEEELNLIVDYGGHIEDIFIYHKVYNVVRAEMNVRSRKDVAEFMEQIRTGKSHLLSTATSGYHYHTVSADTEEELDAIYDQLEKHGFLAKLQDYEPVDFWKKEDK</sequence>
<evidence type="ECO:0000259" key="2">
    <source>
        <dbReference type="Pfam" id="PF02829"/>
    </source>
</evidence>
<dbReference type="OrthoDB" id="9792661at2"/>
<dbReference type="InterPro" id="IPR036388">
    <property type="entry name" value="WH-like_DNA-bd_sf"/>
</dbReference>
<feature type="binding site" evidence="1">
    <location>
        <position position="140"/>
    </location>
    <ligand>
        <name>Ni(2+)</name>
        <dbReference type="ChEBI" id="CHEBI:49786"/>
    </ligand>
</feature>
<dbReference type="Gene3D" id="1.10.10.10">
    <property type="entry name" value="Winged helix-like DNA-binding domain superfamily/Winged helix DNA-binding domain"/>
    <property type="match status" value="1"/>
</dbReference>
<dbReference type="Pfam" id="PF08279">
    <property type="entry name" value="HTH_11"/>
    <property type="match status" value="1"/>
</dbReference>
<dbReference type="PIRSF" id="PIRSF037847">
    <property type="entry name" value="NiaR"/>
    <property type="match status" value="1"/>
</dbReference>
<dbReference type="InterPro" id="IPR004173">
    <property type="entry name" value="3H_domain"/>
</dbReference>
<dbReference type="AlphaFoldDB" id="A0A1T4L7N5"/>
<organism evidence="4 5">
    <name type="scientific">Eubacterium ruminantium</name>
    <dbReference type="NCBI Taxonomy" id="42322"/>
    <lineage>
        <taxon>Bacteria</taxon>
        <taxon>Bacillati</taxon>
        <taxon>Bacillota</taxon>
        <taxon>Clostridia</taxon>
        <taxon>Eubacteriales</taxon>
        <taxon>Eubacteriaceae</taxon>
        <taxon>Eubacterium</taxon>
    </lineage>
</organism>
<feature type="domain" description="3H" evidence="2">
    <location>
        <begin position="72"/>
        <end position="165"/>
    </location>
</feature>
<name>A0A1T4L7N5_9FIRM</name>
<feature type="binding site" evidence="1">
    <location>
        <position position="73"/>
    </location>
    <ligand>
        <name>Ni(2+)</name>
        <dbReference type="ChEBI" id="CHEBI:49786"/>
    </ligand>
</feature>
<proteinExistence type="predicted"/>
<dbReference type="RefSeq" id="WP_078786461.1">
    <property type="nucleotide sequence ID" value="NZ_CACZYW010000017.1"/>
</dbReference>
<evidence type="ECO:0000313" key="4">
    <source>
        <dbReference type="EMBL" id="SJZ50736.1"/>
    </source>
</evidence>
<dbReference type="GO" id="GO:0046872">
    <property type="term" value="F:metal ion binding"/>
    <property type="evidence" value="ECO:0007669"/>
    <property type="project" value="UniProtKB-KW"/>
</dbReference>